<dbReference type="EMBL" id="JARKIE010000048">
    <property type="protein sequence ID" value="KAJ7693089.1"/>
    <property type="molecule type" value="Genomic_DNA"/>
</dbReference>
<organism evidence="2 3">
    <name type="scientific">Mycena rosella</name>
    <name type="common">Pink bonnet</name>
    <name type="synonym">Agaricus rosellus</name>
    <dbReference type="NCBI Taxonomy" id="1033263"/>
    <lineage>
        <taxon>Eukaryota</taxon>
        <taxon>Fungi</taxon>
        <taxon>Dikarya</taxon>
        <taxon>Basidiomycota</taxon>
        <taxon>Agaricomycotina</taxon>
        <taxon>Agaricomycetes</taxon>
        <taxon>Agaricomycetidae</taxon>
        <taxon>Agaricales</taxon>
        <taxon>Marasmiineae</taxon>
        <taxon>Mycenaceae</taxon>
        <taxon>Mycena</taxon>
    </lineage>
</organism>
<name>A0AAD7GL89_MYCRO</name>
<evidence type="ECO:0000256" key="1">
    <source>
        <dbReference type="SAM" id="MobiDB-lite"/>
    </source>
</evidence>
<accession>A0AAD7GL89</accession>
<gene>
    <name evidence="2" type="ORF">B0H17DRAFT_1132790</name>
</gene>
<sequence>MFQVAIASKRKRDRTVGITADIPLEPAAISTRLILWANYLQPICDDYRLHTYTIPGAFYISHIAHNTSLALTVRPIDRVTTTQPSRAPSSAGPREGIHYRTSLMSRHTRHPQTRREFTPPPGATIAHGVPMRRFTCRKSVAMHFLWSRICKNIGAGSSVRRSVVYLLGT</sequence>
<evidence type="ECO:0000313" key="2">
    <source>
        <dbReference type="EMBL" id="KAJ7693089.1"/>
    </source>
</evidence>
<dbReference type="Proteomes" id="UP001221757">
    <property type="component" value="Unassembled WGS sequence"/>
</dbReference>
<keyword evidence="3" id="KW-1185">Reference proteome</keyword>
<comment type="caution">
    <text evidence="2">The sequence shown here is derived from an EMBL/GenBank/DDBJ whole genome shotgun (WGS) entry which is preliminary data.</text>
</comment>
<reference evidence="2" key="1">
    <citation type="submission" date="2023-03" db="EMBL/GenBank/DDBJ databases">
        <title>Massive genome expansion in bonnet fungi (Mycena s.s.) driven by repeated elements and novel gene families across ecological guilds.</title>
        <authorList>
            <consortium name="Lawrence Berkeley National Laboratory"/>
            <person name="Harder C.B."/>
            <person name="Miyauchi S."/>
            <person name="Viragh M."/>
            <person name="Kuo A."/>
            <person name="Thoen E."/>
            <person name="Andreopoulos B."/>
            <person name="Lu D."/>
            <person name="Skrede I."/>
            <person name="Drula E."/>
            <person name="Henrissat B."/>
            <person name="Morin E."/>
            <person name="Kohler A."/>
            <person name="Barry K."/>
            <person name="LaButti K."/>
            <person name="Morin E."/>
            <person name="Salamov A."/>
            <person name="Lipzen A."/>
            <person name="Mereny Z."/>
            <person name="Hegedus B."/>
            <person name="Baldrian P."/>
            <person name="Stursova M."/>
            <person name="Weitz H."/>
            <person name="Taylor A."/>
            <person name="Grigoriev I.V."/>
            <person name="Nagy L.G."/>
            <person name="Martin F."/>
            <person name="Kauserud H."/>
        </authorList>
    </citation>
    <scope>NUCLEOTIDE SEQUENCE</scope>
    <source>
        <strain evidence="2">CBHHK067</strain>
    </source>
</reference>
<protein>
    <submittedName>
        <fullName evidence="2">Uncharacterized protein</fullName>
    </submittedName>
</protein>
<feature type="region of interest" description="Disordered" evidence="1">
    <location>
        <begin position="101"/>
        <end position="123"/>
    </location>
</feature>
<proteinExistence type="predicted"/>
<dbReference type="AlphaFoldDB" id="A0AAD7GL89"/>
<evidence type="ECO:0000313" key="3">
    <source>
        <dbReference type="Proteomes" id="UP001221757"/>
    </source>
</evidence>